<dbReference type="EC" id="3.5.4.4" evidence="7"/>
<name>A0ABX0XSA2_9ACTN</name>
<keyword evidence="8" id="KW-1185">Reference proteome</keyword>
<dbReference type="PANTHER" id="PTHR43114">
    <property type="entry name" value="ADENINE DEAMINASE"/>
    <property type="match status" value="1"/>
</dbReference>
<accession>A0ABX0XSA2</accession>
<reference evidence="7 8" key="1">
    <citation type="submission" date="2020-03" db="EMBL/GenBank/DDBJ databases">
        <title>WGS of the type strain of Planosporangium spp.</title>
        <authorList>
            <person name="Thawai C."/>
        </authorList>
    </citation>
    <scope>NUCLEOTIDE SEQUENCE [LARGE SCALE GENOMIC DNA]</scope>
    <source>
        <strain evidence="7 8">TBRC 5610</strain>
    </source>
</reference>
<evidence type="ECO:0000256" key="3">
    <source>
        <dbReference type="ARBA" id="ARBA00022723"/>
    </source>
</evidence>
<dbReference type="InterPro" id="IPR001365">
    <property type="entry name" value="A_deaminase_dom"/>
</dbReference>
<keyword evidence="4 7" id="KW-0378">Hydrolase</keyword>
<dbReference type="InterPro" id="IPR006330">
    <property type="entry name" value="Ado/ade_deaminase"/>
</dbReference>
<dbReference type="Proteomes" id="UP000722989">
    <property type="component" value="Unassembled WGS sequence"/>
</dbReference>
<keyword evidence="3" id="KW-0479">Metal-binding</keyword>
<dbReference type="NCBIfam" id="TIGR01430">
    <property type="entry name" value="aden_deam"/>
    <property type="match status" value="1"/>
</dbReference>
<proteinExistence type="inferred from homology"/>
<organism evidence="7 8">
    <name type="scientific">Planosporangium thailandense</name>
    <dbReference type="NCBI Taxonomy" id="765197"/>
    <lineage>
        <taxon>Bacteria</taxon>
        <taxon>Bacillati</taxon>
        <taxon>Actinomycetota</taxon>
        <taxon>Actinomycetes</taxon>
        <taxon>Micromonosporales</taxon>
        <taxon>Micromonosporaceae</taxon>
        <taxon>Planosporangium</taxon>
    </lineage>
</organism>
<dbReference type="InterPro" id="IPR032466">
    <property type="entry name" value="Metal_Hydrolase"/>
</dbReference>
<evidence type="ECO:0000256" key="5">
    <source>
        <dbReference type="ARBA" id="ARBA00022833"/>
    </source>
</evidence>
<comment type="cofactor">
    <cofactor evidence="1">
        <name>Zn(2+)</name>
        <dbReference type="ChEBI" id="CHEBI:29105"/>
    </cofactor>
</comment>
<evidence type="ECO:0000259" key="6">
    <source>
        <dbReference type="Pfam" id="PF00962"/>
    </source>
</evidence>
<dbReference type="Pfam" id="PF00962">
    <property type="entry name" value="A_deaminase"/>
    <property type="match status" value="1"/>
</dbReference>
<comment type="caution">
    <text evidence="7">The sequence shown here is derived from an EMBL/GenBank/DDBJ whole genome shotgun (WGS) entry which is preliminary data.</text>
</comment>
<dbReference type="EMBL" id="JAATVY010000002">
    <property type="protein sequence ID" value="NJC68782.1"/>
    <property type="molecule type" value="Genomic_DNA"/>
</dbReference>
<keyword evidence="5" id="KW-0862">Zinc</keyword>
<dbReference type="RefSeq" id="WP_167923680.1">
    <property type="nucleotide sequence ID" value="NZ_JAATVY010000002.1"/>
</dbReference>
<gene>
    <name evidence="7" type="primary">add</name>
    <name evidence="7" type="ORF">HC031_03435</name>
</gene>
<evidence type="ECO:0000313" key="8">
    <source>
        <dbReference type="Proteomes" id="UP000722989"/>
    </source>
</evidence>
<evidence type="ECO:0000313" key="7">
    <source>
        <dbReference type="EMBL" id="NJC68782.1"/>
    </source>
</evidence>
<dbReference type="Gene3D" id="3.20.20.140">
    <property type="entry name" value="Metal-dependent hydrolases"/>
    <property type="match status" value="1"/>
</dbReference>
<dbReference type="PANTHER" id="PTHR43114:SF6">
    <property type="entry name" value="ADENINE DEAMINASE"/>
    <property type="match status" value="1"/>
</dbReference>
<evidence type="ECO:0000256" key="4">
    <source>
        <dbReference type="ARBA" id="ARBA00022801"/>
    </source>
</evidence>
<comment type="similarity">
    <text evidence="2">Belongs to the metallo-dependent hydrolases superfamily. Adenosine and AMP deaminases family.</text>
</comment>
<dbReference type="GO" id="GO:0016787">
    <property type="term" value="F:hydrolase activity"/>
    <property type="evidence" value="ECO:0007669"/>
    <property type="project" value="UniProtKB-KW"/>
</dbReference>
<dbReference type="SUPFAM" id="SSF51556">
    <property type="entry name" value="Metallo-dependent hydrolases"/>
    <property type="match status" value="1"/>
</dbReference>
<sequence length="334" mass="36309">MTTTRTLPDPVVAPKIELHVHLEGTVRPATLLDIARRNDLPLPVNTVEELTALYEFTDFRHFIEVWVLTTNCLRTADDFRQIVVDYAAEAASFGAVYLEAIFSPSERVQRGVVGWDEIYTGYAEGAVEAYERYGVTIRFTPDLYRGLDVETAEECARVSVRYRDRGIVGIGLGGMETATTASAYRRAFDIARDGGLALVPHAGEGAGPESVREVMDLGAARIRHGIRAVEDPDLVKEIADRGLVLDVCPTSNLRTRVVSSLAEHPLPLLREAGVRCTVNTDDPAMFGTDLGREYEVAAGLGVSAADAYAAGVEGALCDEETRARLRRLGGLSIA</sequence>
<feature type="domain" description="Adenosine deaminase" evidence="6">
    <location>
        <begin position="14"/>
        <end position="326"/>
    </location>
</feature>
<evidence type="ECO:0000256" key="2">
    <source>
        <dbReference type="ARBA" id="ARBA00006676"/>
    </source>
</evidence>
<evidence type="ECO:0000256" key="1">
    <source>
        <dbReference type="ARBA" id="ARBA00001947"/>
    </source>
</evidence>
<protein>
    <submittedName>
        <fullName evidence="7">Adenosine deaminase</fullName>
        <ecNumber evidence="7">3.5.4.4</ecNumber>
    </submittedName>
</protein>